<feature type="transmembrane region" description="Helical" evidence="7">
    <location>
        <begin position="267"/>
        <end position="295"/>
    </location>
</feature>
<keyword evidence="6 7" id="KW-0472">Membrane</keyword>
<evidence type="ECO:0000313" key="9">
    <source>
        <dbReference type="EMBL" id="RYR00757.1"/>
    </source>
</evidence>
<dbReference type="AlphaFoldDB" id="A0A444YFS8"/>
<evidence type="ECO:0000259" key="8">
    <source>
        <dbReference type="Pfam" id="PF00689"/>
    </source>
</evidence>
<dbReference type="Gene3D" id="3.40.1110.10">
    <property type="entry name" value="Calcium-transporting ATPase, cytoplasmic domain N"/>
    <property type="match status" value="1"/>
</dbReference>
<organism evidence="9 10">
    <name type="scientific">Arachis hypogaea</name>
    <name type="common">Peanut</name>
    <dbReference type="NCBI Taxonomy" id="3818"/>
    <lineage>
        <taxon>Eukaryota</taxon>
        <taxon>Viridiplantae</taxon>
        <taxon>Streptophyta</taxon>
        <taxon>Embryophyta</taxon>
        <taxon>Tracheophyta</taxon>
        <taxon>Spermatophyta</taxon>
        <taxon>Magnoliopsida</taxon>
        <taxon>eudicotyledons</taxon>
        <taxon>Gunneridae</taxon>
        <taxon>Pentapetalae</taxon>
        <taxon>rosids</taxon>
        <taxon>fabids</taxon>
        <taxon>Fabales</taxon>
        <taxon>Fabaceae</taxon>
        <taxon>Papilionoideae</taxon>
        <taxon>50 kb inversion clade</taxon>
        <taxon>dalbergioids sensu lato</taxon>
        <taxon>Dalbergieae</taxon>
        <taxon>Pterocarpus clade</taxon>
        <taxon>Arachis</taxon>
    </lineage>
</organism>
<feature type="transmembrane region" description="Helical" evidence="7">
    <location>
        <begin position="691"/>
        <end position="712"/>
    </location>
</feature>
<dbReference type="GO" id="GO:0005388">
    <property type="term" value="F:P-type calcium transporter activity"/>
    <property type="evidence" value="ECO:0007669"/>
    <property type="project" value="TreeGrafter"/>
</dbReference>
<evidence type="ECO:0000256" key="4">
    <source>
        <dbReference type="ARBA" id="ARBA00022842"/>
    </source>
</evidence>
<feature type="transmembrane region" description="Helical" evidence="7">
    <location>
        <begin position="664"/>
        <end position="685"/>
    </location>
</feature>
<evidence type="ECO:0000256" key="2">
    <source>
        <dbReference type="ARBA" id="ARBA00022692"/>
    </source>
</evidence>
<dbReference type="Pfam" id="PF13246">
    <property type="entry name" value="Cation_ATPase"/>
    <property type="match status" value="1"/>
</dbReference>
<reference evidence="9 10" key="1">
    <citation type="submission" date="2019-01" db="EMBL/GenBank/DDBJ databases">
        <title>Sequencing of cultivated peanut Arachis hypogaea provides insights into genome evolution and oil improvement.</title>
        <authorList>
            <person name="Chen X."/>
        </authorList>
    </citation>
    <scope>NUCLEOTIDE SEQUENCE [LARGE SCALE GENOMIC DNA]</scope>
    <source>
        <strain evidence="10">cv. Fuhuasheng</strain>
        <tissue evidence="9">Leaves</tissue>
    </source>
</reference>
<evidence type="ECO:0000256" key="1">
    <source>
        <dbReference type="ARBA" id="ARBA00004370"/>
    </source>
</evidence>
<dbReference type="Pfam" id="PF00689">
    <property type="entry name" value="Cation_ATPase_C"/>
    <property type="match status" value="1"/>
</dbReference>
<dbReference type="STRING" id="3818.A0A444YFS8"/>
<feature type="transmembrane region" description="Helical" evidence="7">
    <location>
        <begin position="881"/>
        <end position="899"/>
    </location>
</feature>
<feature type="transmembrane region" description="Helical" evidence="7">
    <location>
        <begin position="209"/>
        <end position="230"/>
    </location>
</feature>
<name>A0A444YFS8_ARAHY</name>
<dbReference type="EMBL" id="SDMP01000017">
    <property type="protein sequence ID" value="RYR00757.1"/>
    <property type="molecule type" value="Genomic_DNA"/>
</dbReference>
<evidence type="ECO:0000256" key="5">
    <source>
        <dbReference type="ARBA" id="ARBA00022989"/>
    </source>
</evidence>
<evidence type="ECO:0000313" key="10">
    <source>
        <dbReference type="Proteomes" id="UP000289738"/>
    </source>
</evidence>
<dbReference type="PANTHER" id="PTHR24093">
    <property type="entry name" value="CATION TRANSPORTING ATPASE"/>
    <property type="match status" value="1"/>
</dbReference>
<evidence type="ECO:0000256" key="3">
    <source>
        <dbReference type="ARBA" id="ARBA00022723"/>
    </source>
</evidence>
<dbReference type="SMR" id="A0A444YFS8"/>
<protein>
    <recommendedName>
        <fullName evidence="8">Cation-transporting P-type ATPase C-terminal domain-containing protein</fullName>
    </recommendedName>
</protein>
<dbReference type="InterPro" id="IPR023299">
    <property type="entry name" value="ATPase_P-typ_cyto_dom_N"/>
</dbReference>
<feature type="domain" description="Cation-transporting P-type ATPase C-terminal" evidence="8">
    <location>
        <begin position="689"/>
        <end position="858"/>
    </location>
</feature>
<dbReference type="SUPFAM" id="SSF81665">
    <property type="entry name" value="Calcium ATPase, transmembrane domain M"/>
    <property type="match status" value="1"/>
</dbReference>
<dbReference type="GO" id="GO:0000166">
    <property type="term" value="F:nucleotide binding"/>
    <property type="evidence" value="ECO:0007669"/>
    <property type="project" value="InterPro"/>
</dbReference>
<dbReference type="SUPFAM" id="SSF56784">
    <property type="entry name" value="HAD-like"/>
    <property type="match status" value="1"/>
</dbReference>
<keyword evidence="5 7" id="KW-1133">Transmembrane helix</keyword>
<dbReference type="Gene3D" id="1.20.1110.10">
    <property type="entry name" value="Calcium-transporting ATPase, transmembrane domain"/>
    <property type="match status" value="2"/>
</dbReference>
<dbReference type="GO" id="GO:0046872">
    <property type="term" value="F:metal ion binding"/>
    <property type="evidence" value="ECO:0007669"/>
    <property type="project" value="UniProtKB-KW"/>
</dbReference>
<dbReference type="SUPFAM" id="SSF81660">
    <property type="entry name" value="Metal cation-transporting ATPase, ATP-binding domain N"/>
    <property type="match status" value="1"/>
</dbReference>
<feature type="transmembrane region" description="Helical" evidence="7">
    <location>
        <begin position="805"/>
        <end position="824"/>
    </location>
</feature>
<dbReference type="Gramene" id="arahy.Tifrunner.gnm2.ann2.Ah17g011600.1">
    <property type="protein sequence ID" value="arahy.Tifrunner.gnm2.ann2.Ah17g011600.1-CDS"/>
    <property type="gene ID" value="arahy.Tifrunner.gnm2.ann2.Ah17g011600"/>
</dbReference>
<gene>
    <name evidence="9" type="ORF">Ahy_B07g088875</name>
</gene>
<evidence type="ECO:0000256" key="6">
    <source>
        <dbReference type="ARBA" id="ARBA00023136"/>
    </source>
</evidence>
<dbReference type="GO" id="GO:0005886">
    <property type="term" value="C:plasma membrane"/>
    <property type="evidence" value="ECO:0007669"/>
    <property type="project" value="TreeGrafter"/>
</dbReference>
<dbReference type="InterPro" id="IPR036412">
    <property type="entry name" value="HAD-like_sf"/>
</dbReference>
<sequence length="908" mass="101383">MSGDDDVVVGANINNLGASLLITSSRYIKIWHRTTKYIGILIYLKKSTPYTALPPARSKSYHEIEIASDDDQEEKVEHDGPLCSPLSDQHTEEGLIGNGNYKVLPGHDGTSFTKCLWNCFKRNNYAISVLLCSAGLSFATEFKQEGPKYGWHDGVAIVIAVILIVAFPSITNYWSERKMMKLSKRKEKMIFTVEREGLLERRIEKPICYIDKFVLLVSVSVALVVLIRLICKSNGDSGDLPELKGNVSVGLVMEVLQRTFLRPYGRISILAGLVTVVVLCVQHGVPLMVTVSLYYQKVVSRKDAVINGLSACTTMGLVTVICIDVSGGLTSELMKVSRVWMGEKDISKVEESEVNQVVLSMLQQGVVLSVAPELQLSPISSSLISWAETTSGMNREYFTTKFDTLKHRKLDSDKEGSGVLLKNVGENDQNLHLHWSGDASTVLDMCSLYYDSKGECHTIGNQKIKFEEVIKEMENSGLKPIAFAHKQTTVQELEQDELILLGLMGLEGTCQESRKLAMEELREAGLKIILVSEDAILVVNDIAQELGFELTVDDIFLEGKVLQDLNGSARLDKVDLALIMGSFCLEDKILMVQCFQEKGHVVAFVGKGTSSHSSVLQVADVGIIHDSLGTVVDTDSSGITIRCFNALKPIVMAGRNNYRNIQKFIQLQLTFSISGSLITLITTISTGESPLTAFQFIWVNFVMCLLGGLMMIMELSCEEKLLAIQSSRRSQSVITREILKSIAVQVLYQTWVSMMLKFSGHRTNEEKEVRKTMIFNSFLFCQVFNLLNTMNLLKKQVVKVVLKSYFFLVALAFCILVQVLMIEYAKCLAYCMRLNVPHWAICVLVGFSSCAFEWILKNLVVILSTNNASETSTSPSGLFNWSRWFYLPLGFPFLMLLFFPDQMKQILR</sequence>
<dbReference type="Proteomes" id="UP000289738">
    <property type="component" value="Chromosome B07"/>
</dbReference>
<evidence type="ECO:0000256" key="7">
    <source>
        <dbReference type="SAM" id="Phobius"/>
    </source>
</evidence>
<keyword evidence="10" id="KW-1185">Reference proteome</keyword>
<dbReference type="PANTHER" id="PTHR24093:SF454">
    <property type="entry name" value="CATION-TRANSPORTING P-TYPE ATPASE C-TERMINAL DOMAIN-CONTAINING PROTEIN"/>
    <property type="match status" value="1"/>
</dbReference>
<feature type="transmembrane region" description="Helical" evidence="7">
    <location>
        <begin position="154"/>
        <end position="175"/>
    </location>
</feature>
<dbReference type="OrthoDB" id="1422951at2759"/>
<dbReference type="InterPro" id="IPR023298">
    <property type="entry name" value="ATPase_P-typ_TM_dom_sf"/>
</dbReference>
<dbReference type="InterPro" id="IPR006068">
    <property type="entry name" value="ATPase_P-typ_cation-transptr_C"/>
</dbReference>
<dbReference type="InterPro" id="IPR023214">
    <property type="entry name" value="HAD_sf"/>
</dbReference>
<comment type="caution">
    <text evidence="9">The sequence shown here is derived from an EMBL/GenBank/DDBJ whole genome shotgun (WGS) entry which is preliminary data.</text>
</comment>
<proteinExistence type="predicted"/>
<feature type="transmembrane region" description="Helical" evidence="7">
    <location>
        <begin position="124"/>
        <end position="142"/>
    </location>
</feature>
<comment type="subcellular location">
    <subcellularLocation>
        <location evidence="1">Membrane</location>
    </subcellularLocation>
</comment>
<accession>A0A444YFS8</accession>
<feature type="transmembrane region" description="Helical" evidence="7">
    <location>
        <begin position="836"/>
        <end position="856"/>
    </location>
</feature>
<keyword evidence="4" id="KW-0460">Magnesium</keyword>
<keyword evidence="3" id="KW-0479">Metal-binding</keyword>
<keyword evidence="2 7" id="KW-0812">Transmembrane</keyword>
<dbReference type="Gene3D" id="3.40.50.1000">
    <property type="entry name" value="HAD superfamily/HAD-like"/>
    <property type="match status" value="1"/>
</dbReference>